<dbReference type="EMBL" id="JABMIG020000284">
    <property type="protein sequence ID" value="KAL3782505.1"/>
    <property type="molecule type" value="Genomic_DNA"/>
</dbReference>
<evidence type="ECO:0000313" key="2">
    <source>
        <dbReference type="Proteomes" id="UP001516023"/>
    </source>
</evidence>
<keyword evidence="2" id="KW-1185">Reference proteome</keyword>
<name>A0ABD3P7J8_9STRA</name>
<gene>
    <name evidence="1" type="ORF">HJC23_013434</name>
</gene>
<proteinExistence type="predicted"/>
<evidence type="ECO:0000313" key="1">
    <source>
        <dbReference type="EMBL" id="KAL3782505.1"/>
    </source>
</evidence>
<accession>A0ABD3P7J8</accession>
<dbReference type="AlphaFoldDB" id="A0ABD3P7J8"/>
<comment type="caution">
    <text evidence="1">The sequence shown here is derived from an EMBL/GenBank/DDBJ whole genome shotgun (WGS) entry which is preliminary data.</text>
</comment>
<sequence length="241" mass="27388">MQQNWTQTLFVWDGILSLVEKDGGRAEEDVATGDGDEIKWEGTWVGFDSVDATKVDAPKRGPFDEFVSSEHKFDVNGWAIKGDKEDIEAEEDNEVIGGKVSLLYQAKMINGPGYDLRMGEGVTKHNDTVHDVYFSTLRWKGNLRDQVENVVFALGENEFGNFISVGWMRVGNRVTMARRYIDKDDDRRKWDIDDLRKAVFDQITSISKDGHMSIIIPPWQCAAMHADPGQITKRQKTDLKN</sequence>
<organism evidence="1 2">
    <name type="scientific">Cyclotella cryptica</name>
    <dbReference type="NCBI Taxonomy" id="29204"/>
    <lineage>
        <taxon>Eukaryota</taxon>
        <taxon>Sar</taxon>
        <taxon>Stramenopiles</taxon>
        <taxon>Ochrophyta</taxon>
        <taxon>Bacillariophyta</taxon>
        <taxon>Coscinodiscophyceae</taxon>
        <taxon>Thalassiosirophycidae</taxon>
        <taxon>Stephanodiscales</taxon>
        <taxon>Stephanodiscaceae</taxon>
        <taxon>Cyclotella</taxon>
    </lineage>
</organism>
<protein>
    <submittedName>
        <fullName evidence="1">Uncharacterized protein</fullName>
    </submittedName>
</protein>
<dbReference type="Proteomes" id="UP001516023">
    <property type="component" value="Unassembled WGS sequence"/>
</dbReference>
<reference evidence="1 2" key="1">
    <citation type="journal article" date="2020" name="G3 (Bethesda)">
        <title>Improved Reference Genome for Cyclotella cryptica CCMP332, a Model for Cell Wall Morphogenesis, Salinity Adaptation, and Lipid Production in Diatoms (Bacillariophyta).</title>
        <authorList>
            <person name="Roberts W.R."/>
            <person name="Downey K.M."/>
            <person name="Ruck E.C."/>
            <person name="Traller J.C."/>
            <person name="Alverson A.J."/>
        </authorList>
    </citation>
    <scope>NUCLEOTIDE SEQUENCE [LARGE SCALE GENOMIC DNA]</scope>
    <source>
        <strain evidence="1 2">CCMP332</strain>
    </source>
</reference>